<sequence length="186" mass="20439">MLLTYLGLGIILGLSMAAPPGPVNAMIANESMKSWLHGSSIGAGAMTADLIFFIIVYFIQGYIPTPIRNALYIIGGIFMLYLSYLTIRAKMPSKSIKGNYFIGLSMGLTNPYQISWWITVGISIIRSLSILIIPGFFVGILIWIIAFPKAVNMLGSKYVKYVKVISSVILVIFGVYLLYEGILNVI</sequence>
<evidence type="ECO:0000256" key="2">
    <source>
        <dbReference type="ARBA" id="ARBA00022475"/>
    </source>
</evidence>
<evidence type="ECO:0000313" key="30">
    <source>
        <dbReference type="Proteomes" id="UP000594632"/>
    </source>
</evidence>
<evidence type="ECO:0000313" key="19">
    <source>
        <dbReference type="Proteomes" id="UP000033057"/>
    </source>
</evidence>
<accession>A0A0E3JXJ6</accession>
<dbReference type="AlphaFoldDB" id="A0A0E3JXJ6"/>
<evidence type="ECO:0000256" key="4">
    <source>
        <dbReference type="ARBA" id="ARBA00022989"/>
    </source>
</evidence>
<evidence type="ECO:0000313" key="8">
    <source>
        <dbReference type="EMBL" id="AKA76454.1"/>
    </source>
</evidence>
<feature type="transmembrane region" description="Helical" evidence="6">
    <location>
        <begin position="41"/>
        <end position="63"/>
    </location>
</feature>
<evidence type="ECO:0000313" key="18">
    <source>
        <dbReference type="EMBL" id="SAI83993.1"/>
    </source>
</evidence>
<evidence type="ECO:0000256" key="3">
    <source>
        <dbReference type="ARBA" id="ARBA00022692"/>
    </source>
</evidence>
<reference evidence="19 20" key="1">
    <citation type="journal article" date="2015" name="Genome Announc.">
        <title>Complete Genome Sequence of Sulfolobus solfataricus Strain 98/2 and Evolved Derivatives.</title>
        <authorList>
            <person name="McCarthy S."/>
            <person name="Gradnigo J."/>
            <person name="Johnson T."/>
            <person name="Payne S."/>
            <person name="Lipzen A."/>
            <person name="Martin J."/>
            <person name="Schackwitz W."/>
            <person name="Moriyama E."/>
            <person name="Blum P."/>
        </authorList>
    </citation>
    <scope>NUCLEOTIDE SEQUENCE [LARGE SCALE GENOMIC DNA]</scope>
    <source>
        <strain evidence="19">98/2 SULC</strain>
        <strain evidence="7">SARC-B</strain>
        <strain evidence="8">SARC-C</strain>
        <strain evidence="9 21">SULA</strain>
        <strain evidence="20">SULB</strain>
    </source>
</reference>
<evidence type="ECO:0000256" key="5">
    <source>
        <dbReference type="ARBA" id="ARBA00023136"/>
    </source>
</evidence>
<evidence type="ECO:0000313" key="27">
    <source>
        <dbReference type="Proteomes" id="UP000275843"/>
    </source>
</evidence>
<reference evidence="22" key="2">
    <citation type="submission" date="2016-04" db="EMBL/GenBank/DDBJ databases">
        <authorList>
            <person name="Shah S.A."/>
            <person name="Garrett R.A."/>
        </authorList>
    </citation>
    <scope>NUCLEOTIDE SEQUENCE [LARGE SCALE GENOMIC DNA]</scope>
    <source>
        <strain evidence="22">ATCC 35091 / DSM 1616 / JCM 8930 / NBRC 15331 / P1</strain>
    </source>
</reference>
<dbReference type="Proteomes" id="UP000282269">
    <property type="component" value="Chromosome"/>
</dbReference>
<evidence type="ECO:0000313" key="15">
    <source>
        <dbReference type="EMBL" id="AZF81308.1"/>
    </source>
</evidence>
<evidence type="ECO:0000313" key="10">
    <source>
        <dbReference type="EMBL" id="AZF68230.1"/>
    </source>
</evidence>
<evidence type="ECO:0000313" key="22">
    <source>
        <dbReference type="Proteomes" id="UP000076770"/>
    </source>
</evidence>
<dbReference type="InterPro" id="IPR001123">
    <property type="entry name" value="LeuE-type"/>
</dbReference>
<feature type="transmembrane region" description="Helical" evidence="6">
    <location>
        <begin position="158"/>
        <end position="179"/>
    </location>
</feature>
<evidence type="ECO:0000313" key="29">
    <source>
        <dbReference type="Proteomes" id="UP000282269"/>
    </source>
</evidence>
<evidence type="ECO:0000313" key="21">
    <source>
        <dbReference type="Proteomes" id="UP000033106"/>
    </source>
</evidence>
<protein>
    <submittedName>
        <fullName evidence="8">LysE family translocator</fullName>
    </submittedName>
    <submittedName>
        <fullName evidence="18">Lysine transporter LysE</fullName>
    </submittedName>
</protein>
<evidence type="ECO:0000313" key="25">
    <source>
        <dbReference type="Proteomes" id="UP000273194"/>
    </source>
</evidence>
<dbReference type="Proteomes" id="UP000273443">
    <property type="component" value="Chromosome"/>
</dbReference>
<gene>
    <name evidence="17" type="ORF">HFC64_13830</name>
    <name evidence="18" type="ORF">SSOP1_0438</name>
    <name evidence="9" type="ORF">SULA_1479</name>
    <name evidence="7" type="ORF">SULB_1480</name>
    <name evidence="8" type="ORF">SULC_1478</name>
    <name evidence="10" type="ORF">SULG_07365</name>
    <name evidence="11" type="ORF">SULH_07365</name>
    <name evidence="12" type="ORF">SULI_07365</name>
    <name evidence="13" type="ORF">SULM_07365</name>
    <name evidence="14" type="ORF">SULN_07365</name>
    <name evidence="15" type="ORF">SULO_07375</name>
    <name evidence="16" type="ORF">SULZ_07605</name>
</gene>
<dbReference type="Proteomes" id="UP000278715">
    <property type="component" value="Chromosome"/>
</dbReference>
<reference evidence="18" key="3">
    <citation type="submission" date="2016-04" db="EMBL/GenBank/DDBJ databases">
        <authorList>
            <person name="Evans L.H."/>
            <person name="Alamgir A."/>
            <person name="Owens N."/>
            <person name="Weber N.D."/>
            <person name="Virtaneva K."/>
            <person name="Barbian K."/>
            <person name="Babar A."/>
            <person name="Rosenke K."/>
        </authorList>
    </citation>
    <scope>NUCLEOTIDE SEQUENCE</scope>
    <source>
        <strain evidence="18">P1</strain>
    </source>
</reference>
<dbReference type="GO" id="GO:0006865">
    <property type="term" value="P:amino acid transport"/>
    <property type="evidence" value="ECO:0007669"/>
    <property type="project" value="InterPro"/>
</dbReference>
<evidence type="ECO:0000313" key="20">
    <source>
        <dbReference type="Proteomes" id="UP000033085"/>
    </source>
</evidence>
<dbReference type="RefSeq" id="WP_009988702.1">
    <property type="nucleotide sequence ID" value="NZ_CP011055.2"/>
</dbReference>
<keyword evidence="5 6" id="KW-0472">Membrane</keyword>
<evidence type="ECO:0000313" key="14">
    <source>
        <dbReference type="EMBL" id="AZF78705.1"/>
    </source>
</evidence>
<evidence type="ECO:0000256" key="6">
    <source>
        <dbReference type="SAM" id="Phobius"/>
    </source>
</evidence>
<evidence type="ECO:0000313" key="24">
    <source>
        <dbReference type="Proteomes" id="UP000269431"/>
    </source>
</evidence>
<dbReference type="EMBL" id="CP033236">
    <property type="protein sequence ID" value="AZF70850.1"/>
    <property type="molecule type" value="Genomic_DNA"/>
</dbReference>
<comment type="subcellular location">
    <subcellularLocation>
        <location evidence="1">Cell membrane</location>
        <topology evidence="1">Multi-pass membrane protein</topology>
    </subcellularLocation>
</comment>
<dbReference type="PANTHER" id="PTHR38825">
    <property type="entry name" value="LYSINE EXPORTER PROTEIN (LYSE/YGGA)"/>
    <property type="match status" value="1"/>
</dbReference>
<dbReference type="Proteomes" id="UP000033085">
    <property type="component" value="Chromosome"/>
</dbReference>
<dbReference type="KEGG" id="ssof:SULC_1478"/>
<reference evidence="17 30" key="6">
    <citation type="journal article" date="2020" name="Nat. Commun.">
        <title>The structures of two archaeal type IV pili illuminate evolutionary relationships.</title>
        <authorList>
            <person name="Wang F."/>
            <person name="Baquero D.P."/>
            <person name="Su Z."/>
            <person name="Beltran L.C."/>
            <person name="Prangishvili D."/>
            <person name="Krupovic M."/>
            <person name="Egelman E.H."/>
        </authorList>
    </citation>
    <scope>NUCLEOTIDE SEQUENCE [LARGE SCALE GENOMIC DNA]</scope>
    <source>
        <strain evidence="17 30">POZ149</strain>
    </source>
</reference>
<dbReference type="GeneID" id="44129438"/>
<dbReference type="EMBL" id="CP033239">
    <property type="protein sequence ID" value="AZF78705.1"/>
    <property type="molecule type" value="Genomic_DNA"/>
</dbReference>
<keyword evidence="4 6" id="KW-1133">Transmembrane helix</keyword>
<reference evidence="8" key="5">
    <citation type="submission" date="2018-10" db="EMBL/GenBank/DDBJ databases">
        <authorList>
            <person name="McCarthy S."/>
            <person name="Gradnigo J."/>
            <person name="Johnson T."/>
            <person name="Payne S."/>
            <person name="Lipzen A."/>
            <person name="Schackwitz W."/>
            <person name="Martin J."/>
            <person name="Moriyama E."/>
            <person name="Blum P."/>
        </authorList>
    </citation>
    <scope>NUCLEOTIDE SEQUENCE</scope>
    <source>
        <strain evidence="7">SARC-B</strain>
        <strain evidence="8">SARC-C</strain>
        <strain evidence="9">SULA</strain>
    </source>
</reference>
<dbReference type="OMA" id="APPGPMN"/>
<evidence type="ECO:0000313" key="16">
    <source>
        <dbReference type="EMBL" id="AZF83944.1"/>
    </source>
</evidence>
<evidence type="ECO:0000313" key="28">
    <source>
        <dbReference type="Proteomes" id="UP000278715"/>
    </source>
</evidence>
<dbReference type="EMBL" id="CP011057">
    <property type="protein sequence ID" value="AKA79147.1"/>
    <property type="molecule type" value="Genomic_DNA"/>
</dbReference>
<evidence type="ECO:0000313" key="11">
    <source>
        <dbReference type="EMBL" id="AZF70850.1"/>
    </source>
</evidence>
<dbReference type="PATRIC" id="fig|2287.6.peg.1521"/>
<keyword evidence="3 6" id="KW-0812">Transmembrane</keyword>
<evidence type="ECO:0000313" key="12">
    <source>
        <dbReference type="EMBL" id="AZF73470.1"/>
    </source>
</evidence>
<dbReference type="EMBL" id="CP033237">
    <property type="protein sequence ID" value="AZF73470.1"/>
    <property type="molecule type" value="Genomic_DNA"/>
</dbReference>
<evidence type="ECO:0000313" key="23">
    <source>
        <dbReference type="Proteomes" id="UP000267993"/>
    </source>
</evidence>
<dbReference type="Proteomes" id="UP000269431">
    <property type="component" value="Chromosome"/>
</dbReference>
<dbReference type="EMBL" id="CP033238">
    <property type="protein sequence ID" value="AZF76094.1"/>
    <property type="molecule type" value="Genomic_DNA"/>
</dbReference>
<dbReference type="PANTHER" id="PTHR38825:SF2">
    <property type="entry name" value="LYSINE TRANSPORTER LYSE"/>
    <property type="match status" value="1"/>
</dbReference>
<dbReference type="KEGG" id="ssoa:SULA_1479"/>
<dbReference type="EMBL" id="CP011055">
    <property type="protein sequence ID" value="AKA73757.1"/>
    <property type="molecule type" value="Genomic_DNA"/>
</dbReference>
<reference evidence="23 24" key="4">
    <citation type="journal article" date="2018" name="Proc. Natl. Acad. Sci. U.S.A.">
        <title>Nonmutational mechanism of inheritance in the Archaeon Sulfolobus solfataricus.</title>
        <authorList>
            <person name="Payne S."/>
            <person name="McCarthy S."/>
            <person name="Johnson T."/>
            <person name="North E."/>
            <person name="Blum P."/>
        </authorList>
    </citation>
    <scope>NUCLEOTIDE SEQUENCE [LARGE SCALE GENOMIC DNA]</scope>
    <source>
        <strain evidence="11 23">SARC-H</strain>
        <strain evidence="12 27">SARC-I</strain>
        <strain evidence="14 28">SARC-N</strain>
        <strain evidence="15 29">SARC-O</strain>
        <strain evidence="16 24">SUL120</strain>
        <strain evidence="10 25">SULG</strain>
        <strain evidence="13 26">SULM</strain>
    </source>
</reference>
<dbReference type="EMBL" id="CP011056">
    <property type="protein sequence ID" value="AKA76454.1"/>
    <property type="molecule type" value="Genomic_DNA"/>
</dbReference>
<dbReference type="EMBL" id="CP033240">
    <property type="protein sequence ID" value="AZF81308.1"/>
    <property type="molecule type" value="Genomic_DNA"/>
</dbReference>
<name>A0A0E3JXJ6_SACSO</name>
<keyword evidence="2" id="KW-1003">Cell membrane</keyword>
<evidence type="ECO:0000313" key="17">
    <source>
        <dbReference type="EMBL" id="QPG50752.1"/>
    </source>
</evidence>
<feature type="transmembrane region" description="Helical" evidence="6">
    <location>
        <begin position="70"/>
        <end position="87"/>
    </location>
</feature>
<dbReference type="Proteomes" id="UP000275843">
    <property type="component" value="Chromosome"/>
</dbReference>
<dbReference type="Proteomes" id="UP000076770">
    <property type="component" value="Chromosome i"/>
</dbReference>
<dbReference type="GeneID" id="1455591"/>
<evidence type="ECO:0000313" key="9">
    <source>
        <dbReference type="EMBL" id="AKA79147.1"/>
    </source>
</evidence>
<dbReference type="EMBL" id="CP050869">
    <property type="protein sequence ID" value="QPG50752.1"/>
    <property type="molecule type" value="Genomic_DNA"/>
</dbReference>
<evidence type="ECO:0000313" key="26">
    <source>
        <dbReference type="Proteomes" id="UP000273443"/>
    </source>
</evidence>
<evidence type="ECO:0000313" key="13">
    <source>
        <dbReference type="EMBL" id="AZF76094.1"/>
    </source>
</evidence>
<dbReference type="Proteomes" id="UP000267993">
    <property type="component" value="Chromosome"/>
</dbReference>
<dbReference type="OrthoDB" id="121309at2157"/>
<evidence type="ECO:0000313" key="7">
    <source>
        <dbReference type="EMBL" id="AKA73757.1"/>
    </source>
</evidence>
<dbReference type="Proteomes" id="UP000033057">
    <property type="component" value="Chromosome"/>
</dbReference>
<dbReference type="Proteomes" id="UP000273194">
    <property type="component" value="Chromosome"/>
</dbReference>
<dbReference type="EMBL" id="CP033241">
    <property type="protein sequence ID" value="AZF83944.1"/>
    <property type="molecule type" value="Genomic_DNA"/>
</dbReference>
<dbReference type="GO" id="GO:0005886">
    <property type="term" value="C:plasma membrane"/>
    <property type="evidence" value="ECO:0007669"/>
    <property type="project" value="UniProtKB-SubCell"/>
</dbReference>
<dbReference type="EMBL" id="LT549890">
    <property type="protein sequence ID" value="SAI83993.1"/>
    <property type="molecule type" value="Genomic_DNA"/>
</dbReference>
<organism evidence="8 19">
    <name type="scientific">Saccharolobus solfataricus</name>
    <name type="common">Sulfolobus solfataricus</name>
    <dbReference type="NCBI Taxonomy" id="2287"/>
    <lineage>
        <taxon>Archaea</taxon>
        <taxon>Thermoproteota</taxon>
        <taxon>Thermoprotei</taxon>
        <taxon>Sulfolobales</taxon>
        <taxon>Sulfolobaceae</taxon>
        <taxon>Saccharolobus</taxon>
    </lineage>
</organism>
<dbReference type="Proteomes" id="UP000033106">
    <property type="component" value="Chromosome"/>
</dbReference>
<dbReference type="Proteomes" id="UP000594632">
    <property type="component" value="Chromosome"/>
</dbReference>
<evidence type="ECO:0000256" key="1">
    <source>
        <dbReference type="ARBA" id="ARBA00004651"/>
    </source>
</evidence>
<dbReference type="KEGG" id="ssol:SULB_1480"/>
<feature type="transmembrane region" description="Helical" evidence="6">
    <location>
        <begin position="114"/>
        <end position="146"/>
    </location>
</feature>
<dbReference type="Pfam" id="PF01810">
    <property type="entry name" value="LysE"/>
    <property type="match status" value="1"/>
</dbReference>
<proteinExistence type="predicted"/>
<dbReference type="EMBL" id="CP033235">
    <property type="protein sequence ID" value="AZF68230.1"/>
    <property type="molecule type" value="Genomic_DNA"/>
</dbReference>